<evidence type="ECO:0000256" key="7">
    <source>
        <dbReference type="ARBA" id="ARBA00023242"/>
    </source>
</evidence>
<keyword evidence="5" id="KW-0863">Zinc-finger</keyword>
<dbReference type="Pfam" id="PF13878">
    <property type="entry name" value="zf-C2H2_3"/>
    <property type="match status" value="1"/>
</dbReference>
<feature type="domain" description="N-acetyltransferase ESCO zinc-finger" evidence="12">
    <location>
        <begin position="2752"/>
        <end position="2791"/>
    </location>
</feature>
<gene>
    <name evidence="16" type="primary">LOC102195129</name>
</gene>
<dbReference type="GO" id="GO:0007064">
    <property type="term" value="P:mitotic sister chromatid cohesion"/>
    <property type="evidence" value="ECO:0007669"/>
    <property type="project" value="TreeGrafter"/>
</dbReference>
<evidence type="ECO:0000313" key="14">
    <source>
        <dbReference type="Ensembl" id="ENSPNYP00000002268.1"/>
    </source>
</evidence>
<evidence type="ECO:0000313" key="15">
    <source>
        <dbReference type="Proteomes" id="UP000695023"/>
    </source>
</evidence>
<feature type="compositionally biased region" description="Basic and acidic residues" evidence="11">
    <location>
        <begin position="1557"/>
        <end position="1569"/>
    </location>
</feature>
<feature type="compositionally biased region" description="Low complexity" evidence="11">
    <location>
        <begin position="2520"/>
        <end position="2538"/>
    </location>
</feature>
<protein>
    <submittedName>
        <fullName evidence="14">Uncharacterized LOC102195129</fullName>
    </submittedName>
    <submittedName>
        <fullName evidence="16">Uncharacterized protein LOC102195129</fullName>
    </submittedName>
</protein>
<feature type="region of interest" description="Disordered" evidence="11">
    <location>
        <begin position="967"/>
        <end position="1062"/>
    </location>
</feature>
<dbReference type="PANTHER" id="PTHR45884">
    <property type="entry name" value="N-ACETYLTRANSFERASE ECO"/>
    <property type="match status" value="1"/>
</dbReference>
<feature type="region of interest" description="Disordered" evidence="11">
    <location>
        <begin position="1180"/>
        <end position="1386"/>
    </location>
</feature>
<feature type="compositionally biased region" description="Low complexity" evidence="11">
    <location>
        <begin position="1180"/>
        <end position="1195"/>
    </location>
</feature>
<comment type="catalytic activity">
    <reaction evidence="10">
        <text>L-lysyl-[protein] + acetyl-CoA = N(6)-acetyl-L-lysyl-[protein] + CoA + H(+)</text>
        <dbReference type="Rhea" id="RHEA:45948"/>
        <dbReference type="Rhea" id="RHEA-COMP:9752"/>
        <dbReference type="Rhea" id="RHEA-COMP:10731"/>
        <dbReference type="ChEBI" id="CHEBI:15378"/>
        <dbReference type="ChEBI" id="CHEBI:29969"/>
        <dbReference type="ChEBI" id="CHEBI:57287"/>
        <dbReference type="ChEBI" id="CHEBI:57288"/>
        <dbReference type="ChEBI" id="CHEBI:61930"/>
    </reaction>
</comment>
<evidence type="ECO:0000256" key="2">
    <source>
        <dbReference type="ARBA" id="ARBA00005816"/>
    </source>
</evidence>
<keyword evidence="15" id="KW-1185">Reference proteome</keyword>
<feature type="region of interest" description="Disordered" evidence="11">
    <location>
        <begin position="1499"/>
        <end position="1576"/>
    </location>
</feature>
<keyword evidence="7" id="KW-0539">Nucleus</keyword>
<feature type="region of interest" description="Disordered" evidence="11">
    <location>
        <begin position="2208"/>
        <end position="2251"/>
    </location>
</feature>
<feature type="region of interest" description="Disordered" evidence="11">
    <location>
        <begin position="1634"/>
        <end position="1659"/>
    </location>
</feature>
<feature type="compositionally biased region" description="Basic and acidic residues" evidence="11">
    <location>
        <begin position="520"/>
        <end position="536"/>
    </location>
</feature>
<dbReference type="Pfam" id="PF13880">
    <property type="entry name" value="Acetyltransf_13"/>
    <property type="match status" value="1"/>
</dbReference>
<dbReference type="GO" id="GO:0061733">
    <property type="term" value="F:protein-lysine-acetyltransferase activity"/>
    <property type="evidence" value="ECO:0007669"/>
    <property type="project" value="TreeGrafter"/>
</dbReference>
<dbReference type="Ensembl" id="ENSPNYT00000002325.1">
    <property type="protein sequence ID" value="ENSPNYP00000002268.1"/>
    <property type="gene ID" value="ENSPNYG00000001796.1"/>
</dbReference>
<dbReference type="GO" id="GO:0000785">
    <property type="term" value="C:chromatin"/>
    <property type="evidence" value="ECO:0007669"/>
    <property type="project" value="TreeGrafter"/>
</dbReference>
<evidence type="ECO:0000256" key="4">
    <source>
        <dbReference type="ARBA" id="ARBA00022723"/>
    </source>
</evidence>
<dbReference type="GO" id="GO:0008270">
    <property type="term" value="F:zinc ion binding"/>
    <property type="evidence" value="ECO:0007669"/>
    <property type="project" value="UniProtKB-KW"/>
</dbReference>
<reference evidence="14" key="1">
    <citation type="submission" date="2023-09" db="UniProtKB">
        <authorList>
            <consortium name="Ensembl"/>
        </authorList>
    </citation>
    <scope>IDENTIFICATION</scope>
</reference>
<feature type="region of interest" description="Disordered" evidence="11">
    <location>
        <begin position="520"/>
        <end position="542"/>
    </location>
</feature>
<feature type="compositionally biased region" description="Basic and acidic residues" evidence="11">
    <location>
        <begin position="209"/>
        <end position="224"/>
    </location>
</feature>
<feature type="compositionally biased region" description="Low complexity" evidence="11">
    <location>
        <begin position="2332"/>
        <end position="2352"/>
    </location>
</feature>
<evidence type="ECO:0000256" key="1">
    <source>
        <dbReference type="ARBA" id="ARBA00004123"/>
    </source>
</evidence>
<feature type="compositionally biased region" description="Basic and acidic residues" evidence="11">
    <location>
        <begin position="2690"/>
        <end position="2710"/>
    </location>
</feature>
<feature type="compositionally biased region" description="Low complexity" evidence="11">
    <location>
        <begin position="2424"/>
        <end position="2436"/>
    </location>
</feature>
<keyword evidence="8" id="KW-0131">Cell cycle</keyword>
<evidence type="ECO:0000256" key="3">
    <source>
        <dbReference type="ARBA" id="ARBA00022679"/>
    </source>
</evidence>
<feature type="compositionally biased region" description="Pro residues" evidence="11">
    <location>
        <begin position="2222"/>
        <end position="2233"/>
    </location>
</feature>
<feature type="compositionally biased region" description="Low complexity" evidence="11">
    <location>
        <begin position="2633"/>
        <end position="2647"/>
    </location>
</feature>
<feature type="domain" description="N-acetyltransferase ESCO acetyl-transferase" evidence="13">
    <location>
        <begin position="2910"/>
        <end position="2978"/>
    </location>
</feature>
<feature type="compositionally biased region" description="Polar residues" evidence="11">
    <location>
        <begin position="111"/>
        <end position="124"/>
    </location>
</feature>
<feature type="compositionally biased region" description="Basic and acidic residues" evidence="11">
    <location>
        <begin position="1042"/>
        <end position="1051"/>
    </location>
</feature>
<dbReference type="OrthoDB" id="428854at2759"/>
<dbReference type="InterPro" id="IPR028009">
    <property type="entry name" value="ESCO_Acetyltransf_dom"/>
</dbReference>
<dbReference type="STRING" id="303518.ENSPNYP00000002268"/>
<evidence type="ECO:0000259" key="13">
    <source>
        <dbReference type="Pfam" id="PF13880"/>
    </source>
</evidence>
<feature type="compositionally biased region" description="Acidic residues" evidence="11">
    <location>
        <begin position="1527"/>
        <end position="1537"/>
    </location>
</feature>
<feature type="compositionally biased region" description="Polar residues" evidence="11">
    <location>
        <begin position="34"/>
        <end position="45"/>
    </location>
</feature>
<feature type="compositionally biased region" description="Basic and acidic residues" evidence="11">
    <location>
        <begin position="2394"/>
        <end position="2410"/>
    </location>
</feature>
<feature type="region of interest" description="Disordered" evidence="11">
    <location>
        <begin position="1971"/>
        <end position="1990"/>
    </location>
</feature>
<dbReference type="Proteomes" id="UP000695023">
    <property type="component" value="Unplaced"/>
</dbReference>
<evidence type="ECO:0000256" key="8">
    <source>
        <dbReference type="ARBA" id="ARBA00023306"/>
    </source>
</evidence>
<feature type="compositionally biased region" description="Polar residues" evidence="11">
    <location>
        <begin position="978"/>
        <end position="1000"/>
    </location>
</feature>
<name>A0A3B4EX40_9CICH</name>
<feature type="compositionally biased region" description="Polar residues" evidence="11">
    <location>
        <begin position="238"/>
        <end position="253"/>
    </location>
</feature>
<comment type="subcellular location">
    <subcellularLocation>
        <location evidence="1">Nucleus</location>
    </subcellularLocation>
</comment>
<feature type="compositionally biased region" description="Basic and acidic residues" evidence="11">
    <location>
        <begin position="1279"/>
        <end position="1289"/>
    </location>
</feature>
<feature type="compositionally biased region" description="Basic and acidic residues" evidence="11">
    <location>
        <begin position="2104"/>
        <end position="2122"/>
    </location>
</feature>
<sequence length="2994" mass="324679">MPASKRGSAPPDSQSKIRKLDEDGEAAPSKTVPAANNQSHNNTGTMKEKTAAPWTKKKLCASPEGGHKLAKSPKQSSPLKDSSKTSPDPPVKKAKLQKATSASCGEAASPKANSKTSLKRTASTDSDELSSDGSKADFFRERDDEDKARCIRKYSNRVKAKRKTEESPSVSEDTSQGLSSPPKDPIQMDHNYGIFTDSPCLETTDEANENIKKESAESFTEQERPQISAIAPQEVSKETTVSVTDTKFESSANESKHKELQNVESQKGVDNETPASSRDISDHLISEAEKKDEEEFVQKDLDDKTLPSSMETLSLAAGEVDPKCKDEKQSCMSESLRTETKTNETTQFVSGENKLSVQCTAKGSTESATISAALSNEFNSASEQLLVESGIPENETQADIVRALATSDGESNLVDTQDDVPIAVTDTCVDVETMVIRSEEDLQESDGKEADFQLTQVVSCPGGLVERQLSHDCVITDSCTEILIPDCEAVQREVISECFTVPDGQIAPSVDLQNQENHRLFDNTAEKPDDGVKEDSESTEGDTSMICVTAASSQINMDILTAAASEEISVVEIQRQEKQDAPEPIADISTNFHEDHVGENCRIMEDKHSVSFGHSSGAETETKIETQNIVISEVSNTEVQILETQEICNATTAESTEVHVMDDKSDNIKTFECADGSESQEKIQTQSLSALEVSNPAAKVEVQNQERPDGEATSDKVQEDLRTANYESSEEGECVAAVEKRMETPDNVEAETTSVEICNIEQTHQMSQVDSESTTAESHMDQIVENVQSVEMQTKLTMEVSYPSASVEIQRSQTEVELQTTLGTSSDIAPGAGIQSHKNHEINECNTDDIPKEITEDSIIENFQTVQNEAKCVTLTPEISEAAHSVEVHSEKSPEVVEMESAATSEEVSNIPAAQIQNQENQDVGAHITDTVYTESVTVPKNENKTEDQPKSPIEFTGHASMVELQSEKSQNEVEMETATTSEEVSDTSAVETETQTSQDVCEDGAGMQIDSVTVAENENKKEEKAKTTPEISEVVPSVEAQSEKIQREVGMESAAPSEEVSKISAVEIQSQISKVITEYSTDVHTQSVTSTPDSPKESTSVEIQLVQSQNEVDAEQKTPEEVASIPALEIKGQDVIEHNTDILMQPISVSENENEMEKQAPSISEAEISVEVQCGKSLSEVEMETTTTSEELCSPPAAETHKQKSQDVSEHTEDSYTQPVAVPEREIEMEEQAKSTQEISVEIQSENSLNEVDMESAAASEEISSTPAAEIQNQTSKDVCERSTDVHTEPVTGAENENKKQDTLIADISISAHSQEIQEATEPTGDISKEVHKGLRNPTNHPNKAHCVTAAESQVEMEATEAPKETSEPTNNPSQKGQEVSELTINTTVEKDFINALSEEEDDKVKADCVIAAESQRKVEVQTTETPEEVSDLKNVPETQSKKDRETTELKTDTEAGKDFINTEEKDDKVDAECVSVTESPGEMEIQTVEAPEKITYLTNKQNQRGQEVSELTTDTEVEKDLTGTECEEKDVEVNEESLSAVENQGEMEVQTTESGEERSDVEVHNDGNQEVGDVQEDLMSARCETRNEEEPASECVNILETTAEGSLYLTKQQSNVTEEINEDTTALLEIQKQRGPRADVDITSESTEREASVLEEETGSQMFNEVKADGSVGNIEGGGADSSEVMLFVCGQTDNNNVVIQPSEEQIEMVNQSAVGPHENQIVYEPISSPESNDDRDVSAAAAEKHDAVSILDIQCTEAQQMETNFSSNEDNREIGGMQLVNEVAKEEICVPDSQAGVEMEVQAQPAQLEQINATVDVKEVAPISSGSDMSVADGGSGDAAEVKSEMTVKSEGNGISECIRATEFSEQVQHDAGVQEAAGVTVTTTTPPTTTTSSTEFEVPGGASEEYVILEPVPQSEIHFDIVTQAATESGLAASLSEEVNPESESMEEKAESERTLNGSEQTVFTEAAASSGEVAEQETNISPVEEDVQVIQPSDHQSSHMVDMNTSHDSEPQSLIEDINVVVIEDAQDNLDIQEVQILEDIEIGHEIIVMEEENDEDSDIAVVEKPQETAEAGLPEEKVNEKYICNTSGPDMKQNSTAEKTEEEKKAQEPEKPKKQEMNTQARTKARLAALAEQKAAAAKRSSNRQQLNLLALCQEIAEDIATDSMLLKRIEEEKQAAAAAAKSEASKKERPPVNMQDANTINVATPAGPEGCAPPSVTPAPEAPPAQPSTADSAETQPSAEPPKRRFFITQISVPLKVHEKKKLTRYQRLRQVELQREKMSWARVKKLKSDQTNQMFSDMDWQAPFSAASLFPVSPVTTPPPQPAASPATSQLSPSASSKPATPKAEAPKNEPKAELAKTEPSKTEPTKTEPTKAETSKKQPTITETPKTEPPKTETGKPEASKTEPPSTENRRTTRQSKAQTTKAAATPEPAPKVTRSGTKRTLPAIPPPMPNGLNAQKLKMEVEYKPYRPRPKYSPDDFELDDDPLPAKPKPPGLQSNPLAQPKPTLLSKPTLTAQLANQAKLKAQTKAAGQISGQSKPSVAAPAQLKPAQLNPAVAPATQSKATAATAASSKLASSANAPLKSPVPTATQSKVVSAPAQSKPAASVSPQLKTAGADANLTQLKPSASPAARPAVAATSGMKPAASKAGAISVPQRPTDPACKENDKCKNAAHPLSSAPPEESAKVSDKLTESKAESLKEAEQTSGKPCQDKAVKPQDGGAPLSEACLQKEVKKLKEADKDGTQTVIDAGQKHFGAVACSVCGMLYSAANPEDESQHLLFHNQFISAVKYVGWKKERILSEFPDGKIILVLPDDPKYALKKVEEIREMVDNDLGFQQVETKCPSKTKTFLFISNDKKVAGCLIAEHIQEGYRVIEEPMPEGSEGEKLMFERQRAWCCSTTPEPAICGISRIWVVSVMRRQGIASRMLECLRNNFIYGSYLSKDEIAFSDPTPDGKLFATHYFGTSQFLVYNFVSGTRSHQPKTQAV</sequence>
<feature type="compositionally biased region" description="Low complexity" evidence="11">
    <location>
        <begin position="2563"/>
        <end position="2593"/>
    </location>
</feature>
<feature type="compositionally biased region" description="Polar residues" evidence="11">
    <location>
        <begin position="2234"/>
        <end position="2245"/>
    </location>
</feature>
<feature type="compositionally biased region" description="Polar residues" evidence="11">
    <location>
        <begin position="2090"/>
        <end position="2101"/>
    </location>
</feature>
<feature type="compositionally biased region" description="Low complexity" evidence="11">
    <location>
        <begin position="1256"/>
        <end position="1271"/>
    </location>
</feature>
<feature type="compositionally biased region" description="Basic and acidic residues" evidence="11">
    <location>
        <begin position="2353"/>
        <end position="2385"/>
    </location>
</feature>
<feature type="compositionally biased region" description="Basic and acidic residues" evidence="11">
    <location>
        <begin position="1441"/>
        <end position="1473"/>
    </location>
</feature>
<feature type="region of interest" description="Disordered" evidence="11">
    <location>
        <begin position="1"/>
        <end position="297"/>
    </location>
</feature>
<feature type="compositionally biased region" description="Polar residues" evidence="11">
    <location>
        <begin position="167"/>
        <end position="179"/>
    </location>
</feature>
<keyword evidence="4" id="KW-0479">Metal-binding</keyword>
<evidence type="ECO:0000259" key="12">
    <source>
        <dbReference type="Pfam" id="PF13878"/>
    </source>
</evidence>
<feature type="region of interest" description="Disordered" evidence="11">
    <location>
        <begin position="1934"/>
        <end position="1965"/>
    </location>
</feature>
<feature type="region of interest" description="Disordered" evidence="11">
    <location>
        <begin position="1082"/>
        <end position="1103"/>
    </location>
</feature>
<feature type="compositionally biased region" description="Polar residues" evidence="11">
    <location>
        <begin position="1369"/>
        <end position="1386"/>
    </location>
</feature>
<evidence type="ECO:0000256" key="5">
    <source>
        <dbReference type="ARBA" id="ARBA00022771"/>
    </source>
</evidence>
<evidence type="ECO:0000256" key="11">
    <source>
        <dbReference type="SAM" id="MobiDB-lite"/>
    </source>
</evidence>
<dbReference type="GeneTree" id="ENSGT00940000157762"/>
<evidence type="ECO:0000256" key="6">
    <source>
        <dbReference type="ARBA" id="ARBA00022833"/>
    </source>
</evidence>
<feature type="compositionally biased region" description="Basic and acidic residues" evidence="11">
    <location>
        <begin position="279"/>
        <end position="297"/>
    </location>
</feature>
<dbReference type="GeneID" id="102195129"/>
<feature type="region of interest" description="Disordered" evidence="11">
    <location>
        <begin position="2069"/>
        <end position="2134"/>
    </location>
</feature>
<feature type="region of interest" description="Disordered" evidence="11">
    <location>
        <begin position="2318"/>
        <end position="2730"/>
    </location>
</feature>
<feature type="compositionally biased region" description="Basic and acidic residues" evidence="11">
    <location>
        <begin position="134"/>
        <end position="149"/>
    </location>
</feature>
<feature type="compositionally biased region" description="Polar residues" evidence="11">
    <location>
        <begin position="1499"/>
        <end position="1516"/>
    </location>
</feature>
<feature type="compositionally biased region" description="Basic and acidic residues" evidence="11">
    <location>
        <begin position="1200"/>
        <end position="1215"/>
    </location>
</feature>
<keyword evidence="6" id="KW-0862">Zinc</keyword>
<feature type="compositionally biased region" description="Polar residues" evidence="11">
    <location>
        <begin position="1235"/>
        <end position="1251"/>
    </location>
</feature>
<evidence type="ECO:0000313" key="16">
    <source>
        <dbReference type="RefSeq" id="XP_005738979.1"/>
    </source>
</evidence>
<accession>A0A3B4EX40</accession>
<feature type="compositionally biased region" description="Basic and acidic residues" evidence="11">
    <location>
        <begin position="1638"/>
        <end position="1654"/>
    </location>
</feature>
<proteinExistence type="inferred from homology"/>
<evidence type="ECO:0000256" key="9">
    <source>
        <dbReference type="ARBA" id="ARBA00023315"/>
    </source>
</evidence>
<dbReference type="PANTHER" id="PTHR45884:SF1">
    <property type="entry name" value="N-ACETYLTRANSFERASE ESCO1"/>
    <property type="match status" value="1"/>
</dbReference>
<keyword evidence="3" id="KW-0808">Transferase</keyword>
<dbReference type="InterPro" id="IPR028005">
    <property type="entry name" value="AcTrfase_ESCO_Znf_dom"/>
</dbReference>
<organism evidence="14">
    <name type="scientific">Pundamilia nyererei</name>
    <dbReference type="NCBI Taxonomy" id="303518"/>
    <lineage>
        <taxon>Eukaryota</taxon>
        <taxon>Metazoa</taxon>
        <taxon>Chordata</taxon>
        <taxon>Craniata</taxon>
        <taxon>Vertebrata</taxon>
        <taxon>Euteleostomi</taxon>
        <taxon>Actinopterygii</taxon>
        <taxon>Neopterygii</taxon>
        <taxon>Teleostei</taxon>
        <taxon>Neoteleostei</taxon>
        <taxon>Acanthomorphata</taxon>
        <taxon>Ovalentaria</taxon>
        <taxon>Cichlomorphae</taxon>
        <taxon>Cichliformes</taxon>
        <taxon>Cichlidae</taxon>
        <taxon>African cichlids</taxon>
        <taxon>Pseudocrenilabrinae</taxon>
        <taxon>Haplochromini</taxon>
        <taxon>Pundamilia</taxon>
    </lineage>
</organism>
<dbReference type="GO" id="GO:0005634">
    <property type="term" value="C:nucleus"/>
    <property type="evidence" value="ECO:0007669"/>
    <property type="project" value="UniProtKB-SubCell"/>
</dbReference>
<comment type="similarity">
    <text evidence="2">Belongs to the acetyltransferase family. ECO subfamily.</text>
</comment>
<feature type="compositionally biased region" description="Polar residues" evidence="11">
    <location>
        <begin position="73"/>
        <end position="86"/>
    </location>
</feature>
<evidence type="ECO:0000256" key="10">
    <source>
        <dbReference type="ARBA" id="ARBA00047902"/>
    </source>
</evidence>
<keyword evidence="9" id="KW-0012">Acyltransferase</keyword>
<feature type="region of interest" description="Disordered" evidence="11">
    <location>
        <begin position="1416"/>
        <end position="1473"/>
    </location>
</feature>
<feature type="compositionally biased region" description="Basic and acidic residues" evidence="11">
    <location>
        <begin position="1018"/>
        <end position="1028"/>
    </location>
</feature>
<feature type="compositionally biased region" description="Basic residues" evidence="11">
    <location>
        <begin position="150"/>
        <end position="162"/>
    </location>
</feature>
<reference evidence="16" key="2">
    <citation type="submission" date="2025-04" db="UniProtKB">
        <authorList>
            <consortium name="RefSeq"/>
        </authorList>
    </citation>
    <scope>IDENTIFICATION</scope>
</reference>
<dbReference type="RefSeq" id="XP_005738979.1">
    <property type="nucleotide sequence ID" value="XM_005738922.2"/>
</dbReference>